<feature type="region of interest" description="Disordered" evidence="1">
    <location>
        <begin position="50"/>
        <end position="189"/>
    </location>
</feature>
<feature type="region of interest" description="Disordered" evidence="1">
    <location>
        <begin position="1"/>
        <end position="27"/>
    </location>
</feature>
<comment type="caution">
    <text evidence="2">The sequence shown here is derived from an EMBL/GenBank/DDBJ whole genome shotgun (WGS) entry which is preliminary data.</text>
</comment>
<feature type="region of interest" description="Disordered" evidence="1">
    <location>
        <begin position="245"/>
        <end position="289"/>
    </location>
</feature>
<evidence type="ECO:0000313" key="3">
    <source>
        <dbReference type="Proteomes" id="UP000752171"/>
    </source>
</evidence>
<feature type="compositionally biased region" description="Basic and acidic residues" evidence="1">
    <location>
        <begin position="62"/>
        <end position="99"/>
    </location>
</feature>
<feature type="compositionally biased region" description="Polar residues" evidence="1">
    <location>
        <begin position="162"/>
        <end position="188"/>
    </location>
</feature>
<dbReference type="Proteomes" id="UP000752171">
    <property type="component" value="Unassembled WGS sequence"/>
</dbReference>
<gene>
    <name evidence="2" type="ORF">AMEX_G9122</name>
</gene>
<accession>A0A8T2LWU0</accession>
<feature type="compositionally biased region" description="Low complexity" evidence="1">
    <location>
        <begin position="129"/>
        <end position="141"/>
    </location>
</feature>
<dbReference type="AlphaFoldDB" id="A0A8T2LWU0"/>
<organism evidence="2 3">
    <name type="scientific">Astyanax mexicanus</name>
    <name type="common">Blind cave fish</name>
    <name type="synonym">Astyanax fasciatus mexicanus</name>
    <dbReference type="NCBI Taxonomy" id="7994"/>
    <lineage>
        <taxon>Eukaryota</taxon>
        <taxon>Metazoa</taxon>
        <taxon>Chordata</taxon>
        <taxon>Craniata</taxon>
        <taxon>Vertebrata</taxon>
        <taxon>Euteleostomi</taxon>
        <taxon>Actinopterygii</taxon>
        <taxon>Neopterygii</taxon>
        <taxon>Teleostei</taxon>
        <taxon>Ostariophysi</taxon>
        <taxon>Characiformes</taxon>
        <taxon>Characoidei</taxon>
        <taxon>Acestrorhamphidae</taxon>
        <taxon>Acestrorhamphinae</taxon>
        <taxon>Astyanax</taxon>
    </lineage>
</organism>
<reference evidence="2 3" key="1">
    <citation type="submission" date="2021-07" db="EMBL/GenBank/DDBJ databases">
        <authorList>
            <person name="Imarazene B."/>
            <person name="Zahm M."/>
            <person name="Klopp C."/>
            <person name="Cabau C."/>
            <person name="Beille S."/>
            <person name="Jouanno E."/>
            <person name="Castinel A."/>
            <person name="Lluch J."/>
            <person name="Gil L."/>
            <person name="Kuchtly C."/>
            <person name="Lopez Roques C."/>
            <person name="Donnadieu C."/>
            <person name="Parrinello H."/>
            <person name="Journot L."/>
            <person name="Du K."/>
            <person name="Schartl M."/>
            <person name="Retaux S."/>
            <person name="Guiguen Y."/>
        </authorList>
    </citation>
    <scope>NUCLEOTIDE SEQUENCE [LARGE SCALE GENOMIC DNA]</scope>
    <source>
        <strain evidence="2">Pach_M1</strain>
        <tissue evidence="2">Testis</tissue>
    </source>
</reference>
<proteinExistence type="predicted"/>
<evidence type="ECO:0000313" key="2">
    <source>
        <dbReference type="EMBL" id="KAG9276778.1"/>
    </source>
</evidence>
<protein>
    <submittedName>
        <fullName evidence="2">ABC transporter F family member 4-like</fullName>
    </submittedName>
</protein>
<sequence>MEEEKKEDPSSEEKEIMVGETSKEEVKNIEEMRKLHMEKEKQRKKEMMKRMFAPGGLIFRPQQEDDQRRPVRRQREDLKPSSCSVEEHQKTEEETEKPPRPCWPVSSNGEAVVITVKPLHPFPEEEGTELGTSSSGASAKGSIGGEFEEVFTEPDPSEAEDQTSLNQSNTSTPADTTSEIQPNNQQKGVVNWISKKLHQRHERAIEKSIQREKKHGNKFCLVRMPEADRLVRISEYEKMKRQRMQIKEENRQEMIKKWNDWQEKRAAKKAEKKERKEEKKKRDQAEKEA</sequence>
<dbReference type="EMBL" id="JAICCE010000006">
    <property type="protein sequence ID" value="KAG9276778.1"/>
    <property type="molecule type" value="Genomic_DNA"/>
</dbReference>
<evidence type="ECO:0000256" key="1">
    <source>
        <dbReference type="SAM" id="MobiDB-lite"/>
    </source>
</evidence>
<feature type="compositionally biased region" description="Acidic residues" evidence="1">
    <location>
        <begin position="146"/>
        <end position="161"/>
    </location>
</feature>
<name>A0A8T2LWU0_ASTMX</name>